<gene>
    <name evidence="2" type="ORF">HMPREF1535_02807</name>
</gene>
<reference evidence="2 3" key="1">
    <citation type="submission" date="2013-04" db="EMBL/GenBank/DDBJ databases">
        <title>The Genome Sequence of Parabacteroides goldsteinii DSM 19448.</title>
        <authorList>
            <consortium name="The Broad Institute Genomics Platform"/>
            <person name="Earl A."/>
            <person name="Ward D."/>
            <person name="Feldgarden M."/>
            <person name="Gevers D."/>
            <person name="Martens E."/>
            <person name="Sakamoto M."/>
            <person name="Benno Y."/>
            <person name="Song Y."/>
            <person name="Liu C."/>
            <person name="Lee J."/>
            <person name="Bolanos M."/>
            <person name="Vaisanen M.L."/>
            <person name="Finegold S.M."/>
            <person name="Walker B."/>
            <person name="Young S."/>
            <person name="Zeng Q."/>
            <person name="Gargeya S."/>
            <person name="Fitzgerald M."/>
            <person name="Haas B."/>
            <person name="Abouelleil A."/>
            <person name="Allen A.W."/>
            <person name="Alvarado L."/>
            <person name="Arachchi H.M."/>
            <person name="Berlin A.M."/>
            <person name="Chapman S.B."/>
            <person name="Gainer-Dewar J."/>
            <person name="Goldberg J."/>
            <person name="Griggs A."/>
            <person name="Gujja S."/>
            <person name="Hansen M."/>
            <person name="Howarth C."/>
            <person name="Imamovic A."/>
            <person name="Ireland A."/>
            <person name="Larimer J."/>
            <person name="McCowan C."/>
            <person name="Murphy C."/>
            <person name="Pearson M."/>
            <person name="Poon T.W."/>
            <person name="Priest M."/>
            <person name="Roberts A."/>
            <person name="Saif S."/>
            <person name="Shea T."/>
            <person name="Sisk P."/>
            <person name="Sykes S."/>
            <person name="Wortman J."/>
            <person name="Nusbaum C."/>
            <person name="Birren B."/>
        </authorList>
    </citation>
    <scope>NUCLEOTIDE SEQUENCE [LARGE SCALE GENOMIC DNA]</scope>
    <source>
        <strain evidence="2 3">DSM 19448</strain>
    </source>
</reference>
<evidence type="ECO:0000313" key="2">
    <source>
        <dbReference type="EMBL" id="KKB54685.1"/>
    </source>
</evidence>
<comment type="caution">
    <text evidence="2">The sequence shown here is derived from an EMBL/GenBank/DDBJ whole genome shotgun (WGS) entry which is preliminary data.</text>
</comment>
<feature type="domain" description="DUF5077" evidence="1">
    <location>
        <begin position="33"/>
        <end position="152"/>
    </location>
</feature>
<protein>
    <recommendedName>
        <fullName evidence="1">DUF5077 domain-containing protein</fullName>
    </recommendedName>
</protein>
<dbReference type="InterPro" id="IPR021862">
    <property type="entry name" value="DUF3472"/>
</dbReference>
<dbReference type="PROSITE" id="PS51257">
    <property type="entry name" value="PROKAR_LIPOPROTEIN"/>
    <property type="match status" value="1"/>
</dbReference>
<dbReference type="HOGENOM" id="CLU_032971_0_0_10"/>
<dbReference type="PATRIC" id="fig|927665.4.peg.2883"/>
<evidence type="ECO:0000259" key="1">
    <source>
        <dbReference type="Pfam" id="PF16871"/>
    </source>
</evidence>
<dbReference type="EMBL" id="AQHV01000013">
    <property type="protein sequence ID" value="KKB54685.1"/>
    <property type="molecule type" value="Genomic_DNA"/>
</dbReference>
<proteinExistence type="predicted"/>
<dbReference type="InterPro" id="IPR031712">
    <property type="entry name" value="DUF5077"/>
</dbReference>
<name>A0A0F5JAZ6_9BACT</name>
<evidence type="ECO:0000313" key="3">
    <source>
        <dbReference type="Proteomes" id="UP000033047"/>
    </source>
</evidence>
<dbReference type="Pfam" id="PF16871">
    <property type="entry name" value="DUF5077"/>
    <property type="match status" value="1"/>
</dbReference>
<dbReference type="Proteomes" id="UP000033047">
    <property type="component" value="Unassembled WGS sequence"/>
</dbReference>
<dbReference type="Pfam" id="PF11958">
    <property type="entry name" value="DUF3472"/>
    <property type="match status" value="1"/>
</dbReference>
<organism evidence="2 3">
    <name type="scientific">Parabacteroides goldsteinii DSM 19448 = WAL 12034</name>
    <dbReference type="NCBI Taxonomy" id="927665"/>
    <lineage>
        <taxon>Bacteria</taxon>
        <taxon>Pseudomonadati</taxon>
        <taxon>Bacteroidota</taxon>
        <taxon>Bacteroidia</taxon>
        <taxon>Bacteroidales</taxon>
        <taxon>Tannerellaceae</taxon>
        <taxon>Parabacteroides</taxon>
    </lineage>
</organism>
<dbReference type="RefSeq" id="WP_046146599.1">
    <property type="nucleotide sequence ID" value="NZ_KQ033913.1"/>
</dbReference>
<dbReference type="AlphaFoldDB" id="A0A0F5JAZ6"/>
<dbReference type="STRING" id="927665.HMPREF1535_02807"/>
<sequence>MNKIKQIILFGIAVLMCSCQSKQMEPSAEAVSVPLGGNTYVTAGKESAKVSTDGIKSWTGTDAVLSAWFKTSQPGDLNLFLKGKAADGPSTVKVTFGGKSFTVKVTEAEETVIPVGKVSVTEPGYIRVDLQGEEKEGAQFANISELLIDGPAAQEPLYFVRNFEPYWGMRGPSVHMKYTLPEESVEYFYNEITVPEGEDKIGSYFMTNGFGEGYCGIQANSDTERRVLFSVWSPFETDDPKAIPEDHRIKLLAQGKDVHIGEFGNEGSGGQSYLKYPWKAGQTYRVITRVHPDGKGNTAYYAWFFAPEEGEWRLIAGFLRPQTNAWYTGAHSFLENFMPGQGYLERSVHFGNQWARTAKGEWKELTEGMFTYDATARAGVRQDYAGGVEDNMFFLRNGGFFNDNTEFKSVFTRQPNGTAPDVDVTTLPLK</sequence>
<accession>A0A0F5JAZ6</accession>